<name>A0A813IKK3_POLGL</name>
<sequence length="331" mass="36848">PAKAAGGAGGGGRARALTSDTFDSAASSATVSCGLGHGATQPSSAVDAKRGQVEWQNRVLSHLRRLYDTREGGDEAAATTLALALTERSGPNSASGGGGPFREQLDLSEFVLRRITHAVNVLQDPQKHDRPMVLREYTEEMVQEVCKDLKQWLEQLATLLSLYHVHILDQEAEKRQVAARLHDLQSKFDQHEKERKDAMLRHTRLEERWKEDRMQRRAEALLGIKNQGEDAKIYSQRDVDEMMKEWEKERVDPLLEELKELKLARDEMLSKLQGDKKPPRPREKAPEDLGGVGRKELDLMTSIMSAASEKVSDSTMSDLLTQVGESISSGG</sequence>
<feature type="region of interest" description="Disordered" evidence="2">
    <location>
        <begin position="269"/>
        <end position="296"/>
    </location>
</feature>
<reference evidence="3" key="1">
    <citation type="submission" date="2021-02" db="EMBL/GenBank/DDBJ databases">
        <authorList>
            <person name="Dougan E. K."/>
            <person name="Rhodes N."/>
            <person name="Thang M."/>
            <person name="Chan C."/>
        </authorList>
    </citation>
    <scope>NUCLEOTIDE SEQUENCE</scope>
</reference>
<evidence type="ECO:0000313" key="3">
    <source>
        <dbReference type="EMBL" id="CAE8650802.1"/>
    </source>
</evidence>
<dbReference type="AlphaFoldDB" id="A0A813IKK3"/>
<keyword evidence="1" id="KW-0175">Coiled coil</keyword>
<feature type="non-terminal residue" evidence="3">
    <location>
        <position position="331"/>
    </location>
</feature>
<proteinExistence type="predicted"/>
<organism evidence="3 4">
    <name type="scientific">Polarella glacialis</name>
    <name type="common">Dinoflagellate</name>
    <dbReference type="NCBI Taxonomy" id="89957"/>
    <lineage>
        <taxon>Eukaryota</taxon>
        <taxon>Sar</taxon>
        <taxon>Alveolata</taxon>
        <taxon>Dinophyceae</taxon>
        <taxon>Suessiales</taxon>
        <taxon>Suessiaceae</taxon>
        <taxon>Polarella</taxon>
    </lineage>
</organism>
<dbReference type="Proteomes" id="UP000626109">
    <property type="component" value="Unassembled WGS sequence"/>
</dbReference>
<comment type="caution">
    <text evidence="3">The sequence shown here is derived from an EMBL/GenBank/DDBJ whole genome shotgun (WGS) entry which is preliminary data.</text>
</comment>
<evidence type="ECO:0000256" key="2">
    <source>
        <dbReference type="SAM" id="MobiDB-lite"/>
    </source>
</evidence>
<evidence type="ECO:0000256" key="1">
    <source>
        <dbReference type="SAM" id="Coils"/>
    </source>
</evidence>
<protein>
    <submittedName>
        <fullName evidence="3">Uncharacterized protein</fullName>
    </submittedName>
</protein>
<accession>A0A813IKK3</accession>
<feature type="coiled-coil region" evidence="1">
    <location>
        <begin position="167"/>
        <end position="208"/>
    </location>
</feature>
<gene>
    <name evidence="3" type="ORF">PGLA2088_LOCUS8594</name>
</gene>
<dbReference type="EMBL" id="CAJNNW010009237">
    <property type="protein sequence ID" value="CAE8650802.1"/>
    <property type="molecule type" value="Genomic_DNA"/>
</dbReference>
<feature type="non-terminal residue" evidence="3">
    <location>
        <position position="1"/>
    </location>
</feature>
<evidence type="ECO:0000313" key="4">
    <source>
        <dbReference type="Proteomes" id="UP000626109"/>
    </source>
</evidence>